<dbReference type="SUPFAM" id="SSF48498">
    <property type="entry name" value="Tetracyclin repressor-like, C-terminal domain"/>
    <property type="match status" value="1"/>
</dbReference>
<accession>A0ABS4PRV1</accession>
<dbReference type="PROSITE" id="PS50977">
    <property type="entry name" value="HTH_TETR_2"/>
    <property type="match status" value="1"/>
</dbReference>
<name>A0ABS4PRV1_9PSEU</name>
<keyword evidence="2 4" id="KW-0238">DNA-binding</keyword>
<evidence type="ECO:0000259" key="5">
    <source>
        <dbReference type="PROSITE" id="PS50977"/>
    </source>
</evidence>
<dbReference type="PANTHER" id="PTHR30055">
    <property type="entry name" value="HTH-TYPE TRANSCRIPTIONAL REGULATOR RUTR"/>
    <property type="match status" value="1"/>
</dbReference>
<dbReference type="EMBL" id="JAGGMS010000001">
    <property type="protein sequence ID" value="MBP2182157.1"/>
    <property type="molecule type" value="Genomic_DNA"/>
</dbReference>
<protein>
    <submittedName>
        <fullName evidence="6">AcrR family transcriptional regulator</fullName>
    </submittedName>
</protein>
<dbReference type="Pfam" id="PF13305">
    <property type="entry name" value="TetR_C_33"/>
    <property type="match status" value="1"/>
</dbReference>
<dbReference type="Pfam" id="PF00440">
    <property type="entry name" value="TetR_N"/>
    <property type="match status" value="1"/>
</dbReference>
<dbReference type="InterPro" id="IPR009057">
    <property type="entry name" value="Homeodomain-like_sf"/>
</dbReference>
<dbReference type="InterPro" id="IPR050109">
    <property type="entry name" value="HTH-type_TetR-like_transc_reg"/>
</dbReference>
<reference evidence="6 7" key="1">
    <citation type="submission" date="2021-03" db="EMBL/GenBank/DDBJ databases">
        <title>Sequencing the genomes of 1000 actinobacteria strains.</title>
        <authorList>
            <person name="Klenk H.-P."/>
        </authorList>
    </citation>
    <scope>NUCLEOTIDE SEQUENCE [LARGE SCALE GENOMIC DNA]</scope>
    <source>
        <strain evidence="6 7">DSM 45510</strain>
    </source>
</reference>
<evidence type="ECO:0000256" key="2">
    <source>
        <dbReference type="ARBA" id="ARBA00023125"/>
    </source>
</evidence>
<evidence type="ECO:0000313" key="7">
    <source>
        <dbReference type="Proteomes" id="UP000741013"/>
    </source>
</evidence>
<feature type="domain" description="HTH tetR-type" evidence="5">
    <location>
        <begin position="12"/>
        <end position="71"/>
    </location>
</feature>
<dbReference type="Gene3D" id="1.10.357.10">
    <property type="entry name" value="Tetracycline Repressor, domain 2"/>
    <property type="match status" value="1"/>
</dbReference>
<sequence length="227" mass="24732">MSASSLRARVRSEMNHEIKEVARRHLAAEGANLSLRGVARDMGIVPSALYRYFPSRDALLTALILDGYEALARAATEAEAGVPREDLRGRWHAVCSAVRKWALEHPAEYGLLYGNPVPGYVAPQDTVEPATKVVLLLVGVLADAGDSLAPLPSPVPEPVRADLRRLLGERSGAAAEEQLDRVFAAWTQLFGLLSFEVFGRLNDLISARTEYFDHHVGLMADLAGLPR</sequence>
<keyword evidence="3" id="KW-0804">Transcription</keyword>
<keyword evidence="7" id="KW-1185">Reference proteome</keyword>
<dbReference type="InterPro" id="IPR001647">
    <property type="entry name" value="HTH_TetR"/>
</dbReference>
<gene>
    <name evidence="6" type="ORF">JOM49_003683</name>
</gene>
<evidence type="ECO:0000313" key="6">
    <source>
        <dbReference type="EMBL" id="MBP2182157.1"/>
    </source>
</evidence>
<comment type="caution">
    <text evidence="6">The sequence shown here is derived from an EMBL/GenBank/DDBJ whole genome shotgun (WGS) entry which is preliminary data.</text>
</comment>
<evidence type="ECO:0000256" key="3">
    <source>
        <dbReference type="ARBA" id="ARBA00023163"/>
    </source>
</evidence>
<dbReference type="RefSeq" id="WP_209665495.1">
    <property type="nucleotide sequence ID" value="NZ_JAGGMS010000001.1"/>
</dbReference>
<feature type="DNA-binding region" description="H-T-H motif" evidence="4">
    <location>
        <begin position="34"/>
        <end position="53"/>
    </location>
</feature>
<keyword evidence="1" id="KW-0805">Transcription regulation</keyword>
<dbReference type="Proteomes" id="UP000741013">
    <property type="component" value="Unassembled WGS sequence"/>
</dbReference>
<evidence type="ECO:0000256" key="4">
    <source>
        <dbReference type="PROSITE-ProRule" id="PRU00335"/>
    </source>
</evidence>
<dbReference type="InterPro" id="IPR025996">
    <property type="entry name" value="MT1864/Rv1816-like_C"/>
</dbReference>
<dbReference type="InterPro" id="IPR036271">
    <property type="entry name" value="Tet_transcr_reg_TetR-rel_C_sf"/>
</dbReference>
<evidence type="ECO:0000256" key="1">
    <source>
        <dbReference type="ARBA" id="ARBA00023015"/>
    </source>
</evidence>
<organism evidence="6 7">
    <name type="scientific">Amycolatopsis magusensis</name>
    <dbReference type="NCBI Taxonomy" id="882444"/>
    <lineage>
        <taxon>Bacteria</taxon>
        <taxon>Bacillati</taxon>
        <taxon>Actinomycetota</taxon>
        <taxon>Actinomycetes</taxon>
        <taxon>Pseudonocardiales</taxon>
        <taxon>Pseudonocardiaceae</taxon>
        <taxon>Amycolatopsis</taxon>
    </lineage>
</organism>
<dbReference type="SUPFAM" id="SSF46689">
    <property type="entry name" value="Homeodomain-like"/>
    <property type="match status" value="1"/>
</dbReference>
<dbReference type="PANTHER" id="PTHR30055:SF234">
    <property type="entry name" value="HTH-TYPE TRANSCRIPTIONAL REGULATOR BETI"/>
    <property type="match status" value="1"/>
</dbReference>
<proteinExistence type="predicted"/>